<feature type="coiled-coil region" evidence="1">
    <location>
        <begin position="26"/>
        <end position="86"/>
    </location>
</feature>
<name>A0A7Z1B2F0_9BACI</name>
<dbReference type="SUPFAM" id="SSF88659">
    <property type="entry name" value="Sigma3 and sigma4 domains of RNA polymerase sigma factors"/>
    <property type="match status" value="1"/>
</dbReference>
<gene>
    <name evidence="2" type="ORF">B4121_3765</name>
</gene>
<protein>
    <recommendedName>
        <fullName evidence="4">Transcriptional regulator</fullName>
    </recommendedName>
</protein>
<dbReference type="EMBL" id="LKPO01000022">
    <property type="protein sequence ID" value="OLF89372.1"/>
    <property type="molecule type" value="Genomic_DNA"/>
</dbReference>
<evidence type="ECO:0008006" key="4">
    <source>
        <dbReference type="Google" id="ProtNLM"/>
    </source>
</evidence>
<proteinExistence type="predicted"/>
<reference evidence="2 3" key="1">
    <citation type="journal article" date="2016" name="Front. Microbiol.">
        <title>High-Level Heat Resistance of Spores of Bacillus amyloliquefaciens and Bacillus licheniformis Results from the Presence of a spoVA Operon in a Tn1546 Transposon.</title>
        <authorList>
            <person name="Berendsen E.M."/>
            <person name="Koning R.A."/>
            <person name="Boekhorst J."/>
            <person name="de Jong A."/>
            <person name="Kuipers O.P."/>
            <person name="Wells-Bennik M.H."/>
        </authorList>
    </citation>
    <scope>NUCLEOTIDE SEQUENCE [LARGE SCALE GENOMIC DNA]</scope>
    <source>
        <strain evidence="2 3">B4121</strain>
    </source>
</reference>
<dbReference type="AlphaFoldDB" id="A0A7Z1B2F0"/>
<comment type="caution">
    <text evidence="2">The sequence shown here is derived from an EMBL/GenBank/DDBJ whole genome shotgun (WGS) entry which is preliminary data.</text>
</comment>
<dbReference type="Proteomes" id="UP000185604">
    <property type="component" value="Unassembled WGS sequence"/>
</dbReference>
<dbReference type="RefSeq" id="WP_075213188.1">
    <property type="nucleotide sequence ID" value="NZ_LKPO01000022.1"/>
</dbReference>
<dbReference type="InterPro" id="IPR013324">
    <property type="entry name" value="RNA_pol_sigma_r3/r4-like"/>
</dbReference>
<evidence type="ECO:0000313" key="3">
    <source>
        <dbReference type="Proteomes" id="UP000185604"/>
    </source>
</evidence>
<evidence type="ECO:0000256" key="1">
    <source>
        <dbReference type="SAM" id="Coils"/>
    </source>
</evidence>
<organism evidence="2 3">
    <name type="scientific">Bacillus paralicheniformis</name>
    <dbReference type="NCBI Taxonomy" id="1648923"/>
    <lineage>
        <taxon>Bacteria</taxon>
        <taxon>Bacillati</taxon>
        <taxon>Bacillota</taxon>
        <taxon>Bacilli</taxon>
        <taxon>Bacillales</taxon>
        <taxon>Bacillaceae</taxon>
        <taxon>Bacillus</taxon>
    </lineage>
</organism>
<sequence length="133" mass="16000">MLWYEIISEEERRTYIKRIEFHLRNWKNYKAAVLNLERRMEKEQKNGLAVKERNAEYQIDAEKRLYQFLLDSMETAVSELDELERKLVECRYIHNWSMGKCAMEIGYSEKTLFLMKKSLLDKLLVSLAAITNI</sequence>
<accession>A0A7Z1B2F0</accession>
<keyword evidence="1" id="KW-0175">Coiled coil</keyword>
<evidence type="ECO:0000313" key="2">
    <source>
        <dbReference type="EMBL" id="OLF89372.1"/>
    </source>
</evidence>